<gene>
    <name evidence="2" type="ORF">UT16_C0010G0003</name>
</gene>
<evidence type="ECO:0000313" key="2">
    <source>
        <dbReference type="EMBL" id="KKQ91950.1"/>
    </source>
</evidence>
<feature type="transmembrane region" description="Helical" evidence="1">
    <location>
        <begin position="38"/>
        <end position="62"/>
    </location>
</feature>
<evidence type="ECO:0000256" key="1">
    <source>
        <dbReference type="SAM" id="Phobius"/>
    </source>
</evidence>
<evidence type="ECO:0000313" key="3">
    <source>
        <dbReference type="Proteomes" id="UP000034706"/>
    </source>
</evidence>
<reference evidence="2" key="1">
    <citation type="journal article" date="2015" name="Nature">
        <title>rRNA introns, odd ribosomes, and small enigmatic genomes across a large radiation of phyla.</title>
        <authorList>
            <person name="Brown C.T."/>
            <person name="Hug L.A."/>
            <person name="Thomas B.C."/>
            <person name="Sharon I."/>
            <person name="Castelle C.J."/>
            <person name="Singh A."/>
            <person name="Wilkins M.J."/>
            <person name="Williams K.H."/>
            <person name="Banfield J.F."/>
        </authorList>
    </citation>
    <scope>NUCLEOTIDE SEQUENCE [LARGE SCALE GENOMIC DNA]</scope>
</reference>
<dbReference type="Proteomes" id="UP000034706">
    <property type="component" value="Unassembled WGS sequence"/>
</dbReference>
<name>A0A0G0LVB6_9BACT</name>
<sequence>MAEHDRLADFFYKIWCFIISLAAAIGLLLPLTLFLGILVIWCLILFVVTVVGLPLLIVIWLLGIL</sequence>
<dbReference type="AlphaFoldDB" id="A0A0G0LVB6"/>
<dbReference type="EMBL" id="LBVT01000010">
    <property type="protein sequence ID" value="KKQ91950.1"/>
    <property type="molecule type" value="Genomic_DNA"/>
</dbReference>
<accession>A0A0G0LVB6</accession>
<keyword evidence="1" id="KW-0472">Membrane</keyword>
<organism evidence="2 3">
    <name type="scientific">Candidatus Azambacteria bacterium GW2011_GWA2_39_10</name>
    <dbReference type="NCBI Taxonomy" id="1618611"/>
    <lineage>
        <taxon>Bacteria</taxon>
        <taxon>Candidatus Azamiibacteriota</taxon>
    </lineage>
</organism>
<proteinExistence type="predicted"/>
<comment type="caution">
    <text evidence="2">The sequence shown here is derived from an EMBL/GenBank/DDBJ whole genome shotgun (WGS) entry which is preliminary data.</text>
</comment>
<feature type="transmembrane region" description="Helical" evidence="1">
    <location>
        <begin position="12"/>
        <end position="32"/>
    </location>
</feature>
<keyword evidence="1" id="KW-0812">Transmembrane</keyword>
<keyword evidence="1" id="KW-1133">Transmembrane helix</keyword>
<protein>
    <submittedName>
        <fullName evidence="2">Uncharacterized protein</fullName>
    </submittedName>
</protein>